<keyword evidence="5" id="KW-0915">Sodium</keyword>
<dbReference type="Proteomes" id="UP000663860">
    <property type="component" value="Unassembled WGS sequence"/>
</dbReference>
<accession>A0A814BTJ2</accession>
<feature type="transmembrane region" description="Helical" evidence="11">
    <location>
        <begin position="112"/>
        <end position="129"/>
    </location>
</feature>
<dbReference type="PANTHER" id="PTHR10110:SF98">
    <property type="entry name" value="SODIUM_HYDROGEN EXCHANGER"/>
    <property type="match status" value="1"/>
</dbReference>
<comment type="similarity">
    <text evidence="9">Belongs to the monovalent cation:proton antiporter 1 (CPA1) transporter (TC 2.A.36) family.</text>
</comment>
<evidence type="ECO:0000256" key="7">
    <source>
        <dbReference type="ARBA" id="ARBA00023136"/>
    </source>
</evidence>
<evidence type="ECO:0000256" key="10">
    <source>
        <dbReference type="SAM" id="MobiDB-lite"/>
    </source>
</evidence>
<feature type="transmembrane region" description="Helical" evidence="11">
    <location>
        <begin position="440"/>
        <end position="463"/>
    </location>
</feature>
<feature type="transmembrane region" description="Helical" evidence="11">
    <location>
        <begin position="475"/>
        <end position="496"/>
    </location>
</feature>
<evidence type="ECO:0000256" key="8">
    <source>
        <dbReference type="ARBA" id="ARBA00023201"/>
    </source>
</evidence>
<feature type="transmembrane region" description="Helical" evidence="11">
    <location>
        <begin position="7"/>
        <end position="22"/>
    </location>
</feature>
<feature type="transmembrane region" description="Helical" evidence="11">
    <location>
        <begin position="216"/>
        <end position="237"/>
    </location>
</feature>
<evidence type="ECO:0000256" key="2">
    <source>
        <dbReference type="ARBA" id="ARBA00022448"/>
    </source>
</evidence>
<comment type="caution">
    <text evidence="13">The sequence shown here is derived from an EMBL/GenBank/DDBJ whole genome shotgun (WGS) entry which is preliminary data.</text>
</comment>
<dbReference type="GO" id="GO:0005886">
    <property type="term" value="C:plasma membrane"/>
    <property type="evidence" value="ECO:0007669"/>
    <property type="project" value="TreeGrafter"/>
</dbReference>
<feature type="transmembrane region" description="Helical" evidence="11">
    <location>
        <begin position="508"/>
        <end position="531"/>
    </location>
</feature>
<proteinExistence type="inferred from homology"/>
<feature type="region of interest" description="Disordered" evidence="10">
    <location>
        <begin position="885"/>
        <end position="929"/>
    </location>
</feature>
<feature type="compositionally biased region" description="Polar residues" evidence="10">
    <location>
        <begin position="841"/>
        <end position="852"/>
    </location>
</feature>
<feature type="domain" description="Cation/H+ exchanger transmembrane" evidence="12">
    <location>
        <begin position="222"/>
        <end position="532"/>
    </location>
</feature>
<feature type="transmembrane region" description="Helical" evidence="11">
    <location>
        <begin position="315"/>
        <end position="343"/>
    </location>
</feature>
<feature type="compositionally biased region" description="Basic and acidic residues" evidence="10">
    <location>
        <begin position="715"/>
        <end position="724"/>
    </location>
</feature>
<feature type="transmembrane region" description="Helical" evidence="11">
    <location>
        <begin position="409"/>
        <end position="428"/>
    </location>
</feature>
<feature type="transmembrane region" description="Helical" evidence="11">
    <location>
        <begin position="249"/>
        <end position="269"/>
    </location>
</feature>
<dbReference type="GO" id="GO:0051453">
    <property type="term" value="P:regulation of intracellular pH"/>
    <property type="evidence" value="ECO:0007669"/>
    <property type="project" value="TreeGrafter"/>
</dbReference>
<dbReference type="PRINTS" id="PR01084">
    <property type="entry name" value="NAHEXCHNGR"/>
</dbReference>
<keyword evidence="8 9" id="KW-0739">Sodium transport</keyword>
<feature type="transmembrane region" description="Helical" evidence="11">
    <location>
        <begin position="51"/>
        <end position="70"/>
    </location>
</feature>
<keyword evidence="4 11" id="KW-1133">Transmembrane helix</keyword>
<name>A0A814BTJ2_9BILA</name>
<keyword evidence="3 9" id="KW-0812">Transmembrane</keyword>
<evidence type="ECO:0000313" key="14">
    <source>
        <dbReference type="Proteomes" id="UP000663860"/>
    </source>
</evidence>
<evidence type="ECO:0000256" key="1">
    <source>
        <dbReference type="ARBA" id="ARBA00004141"/>
    </source>
</evidence>
<feature type="compositionally biased region" description="Basic and acidic residues" evidence="10">
    <location>
        <begin position="819"/>
        <end position="833"/>
    </location>
</feature>
<feature type="compositionally biased region" description="Basic and acidic residues" evidence="10">
    <location>
        <begin position="893"/>
        <end position="912"/>
    </location>
</feature>
<feature type="compositionally biased region" description="Acidic residues" evidence="10">
    <location>
        <begin position="913"/>
        <end position="922"/>
    </location>
</feature>
<dbReference type="InterPro" id="IPR004709">
    <property type="entry name" value="NaH_exchanger"/>
</dbReference>
<evidence type="ECO:0000256" key="5">
    <source>
        <dbReference type="ARBA" id="ARBA00023053"/>
    </source>
</evidence>
<organism evidence="13 14">
    <name type="scientific">Adineta steineri</name>
    <dbReference type="NCBI Taxonomy" id="433720"/>
    <lineage>
        <taxon>Eukaryota</taxon>
        <taxon>Metazoa</taxon>
        <taxon>Spiralia</taxon>
        <taxon>Gnathifera</taxon>
        <taxon>Rotifera</taxon>
        <taxon>Eurotatoria</taxon>
        <taxon>Bdelloidea</taxon>
        <taxon>Adinetida</taxon>
        <taxon>Adinetidae</taxon>
        <taxon>Adineta</taxon>
    </lineage>
</organism>
<dbReference type="Pfam" id="PF00999">
    <property type="entry name" value="Na_H_Exchanger"/>
    <property type="match status" value="1"/>
</dbReference>
<comment type="subcellular location">
    <subcellularLocation>
        <location evidence="1">Membrane</location>
        <topology evidence="1">Multi-pass membrane protein</topology>
    </subcellularLocation>
</comment>
<dbReference type="InterPro" id="IPR006153">
    <property type="entry name" value="Cation/H_exchanger_TM"/>
</dbReference>
<keyword evidence="7 11" id="KW-0472">Membrane</keyword>
<feature type="compositionally biased region" description="Polar residues" evidence="10">
    <location>
        <begin position="761"/>
        <end position="782"/>
    </location>
</feature>
<protein>
    <recommendedName>
        <fullName evidence="9">Sodium/hydrogen exchanger</fullName>
    </recommendedName>
</protein>
<evidence type="ECO:0000256" key="11">
    <source>
        <dbReference type="SAM" id="Phobius"/>
    </source>
</evidence>
<gene>
    <name evidence="13" type="ORF">IZO911_LOCUS13957</name>
</gene>
<keyword evidence="9" id="KW-0050">Antiport</keyword>
<keyword evidence="2 9" id="KW-0813">Transport</keyword>
<dbReference type="InterPro" id="IPR018422">
    <property type="entry name" value="Cation/H_exchanger_CPA1"/>
</dbReference>
<feature type="transmembrane region" description="Helical" evidence="11">
    <location>
        <begin position="378"/>
        <end position="397"/>
    </location>
</feature>
<feature type="transmembrane region" description="Helical" evidence="11">
    <location>
        <begin position="141"/>
        <end position="163"/>
    </location>
</feature>
<evidence type="ECO:0000259" key="12">
    <source>
        <dbReference type="Pfam" id="PF00999"/>
    </source>
</evidence>
<dbReference type="GO" id="GO:0015386">
    <property type="term" value="F:potassium:proton antiporter activity"/>
    <property type="evidence" value="ECO:0007669"/>
    <property type="project" value="TreeGrafter"/>
</dbReference>
<dbReference type="EMBL" id="CAJNOE010000114">
    <property type="protein sequence ID" value="CAF0932549.1"/>
    <property type="molecule type" value="Genomic_DNA"/>
</dbReference>
<dbReference type="GO" id="GO:0098719">
    <property type="term" value="P:sodium ion import across plasma membrane"/>
    <property type="evidence" value="ECO:0007669"/>
    <property type="project" value="TreeGrafter"/>
</dbReference>
<dbReference type="Gene3D" id="6.10.140.1330">
    <property type="match status" value="2"/>
</dbReference>
<feature type="transmembrane region" description="Helical" evidence="11">
    <location>
        <begin position="175"/>
        <end position="196"/>
    </location>
</feature>
<sequence length="929" mass="103885">MYQNKHSIFLIILLGFIIHKYYCKEQTYEHKPNKPLRFHVAEFNFDHVSDVYAITLWILLGSLAKIGFHLSHRLTEKFPESCLLIILGLIVGGLLYVTHLTEQKAYVLNSDTFFLFLLPPIILEAGYFMPNRPFFDNLGTILLLAIVNTLFNTICIGLTLWGFQFTPLYGGTQFEMLPCLVFAALISAVDPVAVLATFSEIHVNDMLYIVVFGESLLNDAVSVVFNTICIGLTLWGFQFTPLYGGTQFEMLPCLVFAALISAVDPVAVLATFSEIHVNDMLYIVVFGESLLNDAVSVVLYRMFASFANIGQPNIIVMDIVLGCLSFFVVALGGVLIGIIFGVIGCFTTKFTEHTPVLEPLIVLVYAYLAYLTSEMVSVSGILAITFCGMVMKQYVSFNISKKSDATTEYVLKMLSSIMETIIFMFMGLSTVSDSHSWNTGFVFMTILLCLVFRVIGIAIFANIANCWRLLELTRIDMLIMSYGGLRGAIAFALALVLDEAKIARKKEFVTATIAVVFFTVFIQGITIGPLVKLLNVRRKQIEEPTMSAKLTNRMMDHVMTCLEEISGSGGSNSLRDRVRNLDRNYFKRWLLREPPDRKDIKLLQTFKKINTLTAMRVHDTARGLVPSASTATVQQGIPEHHHLRSHSAYGNVSELIAANLPENTVPDLMSYENHEGEHHHNDAEMHHFLDTNLYSARPRAAIHLRNQDETGSSDDGTHARFEKSYHHRDQRYLPTRLERELPHGPKTISKTIHNANRPIGLTNSSPKHTRSPPTTHQQPNPRSRSRSIAAHQHSPIPSGQRTKSISKDSRISPLASTHIENEGTGRTAAERSRPWRHLSITEETGASSSKTANIPLANGNDPNLHHIPLTVADFGGTYTKSPEYMGEYATTTKPEEPSSRPDVRDIFNKQSEDVSEQQDDGSTESITRL</sequence>
<dbReference type="GO" id="GO:0015385">
    <property type="term" value="F:sodium:proton antiporter activity"/>
    <property type="evidence" value="ECO:0007669"/>
    <property type="project" value="InterPro"/>
</dbReference>
<feature type="region of interest" description="Disordered" evidence="10">
    <location>
        <begin position="705"/>
        <end position="859"/>
    </location>
</feature>
<evidence type="ECO:0000256" key="6">
    <source>
        <dbReference type="ARBA" id="ARBA00023065"/>
    </source>
</evidence>
<keyword evidence="6 9" id="KW-0406">Ion transport</keyword>
<feature type="transmembrane region" description="Helical" evidence="11">
    <location>
        <begin position="82"/>
        <end position="100"/>
    </location>
</feature>
<evidence type="ECO:0000256" key="9">
    <source>
        <dbReference type="RuleBase" id="RU003722"/>
    </source>
</evidence>
<feature type="transmembrane region" description="Helical" evidence="11">
    <location>
        <begin position="281"/>
        <end position="303"/>
    </location>
</feature>
<dbReference type="NCBIfam" id="TIGR00840">
    <property type="entry name" value="b_cpa1"/>
    <property type="match status" value="1"/>
</dbReference>
<evidence type="ECO:0000256" key="3">
    <source>
        <dbReference type="ARBA" id="ARBA00022692"/>
    </source>
</evidence>
<dbReference type="AlphaFoldDB" id="A0A814BTJ2"/>
<dbReference type="PANTHER" id="PTHR10110">
    <property type="entry name" value="SODIUM/HYDROGEN EXCHANGER"/>
    <property type="match status" value="1"/>
</dbReference>
<evidence type="ECO:0000256" key="4">
    <source>
        <dbReference type="ARBA" id="ARBA00022989"/>
    </source>
</evidence>
<evidence type="ECO:0000313" key="13">
    <source>
        <dbReference type="EMBL" id="CAF0932549.1"/>
    </source>
</evidence>
<reference evidence="13" key="1">
    <citation type="submission" date="2021-02" db="EMBL/GenBank/DDBJ databases">
        <authorList>
            <person name="Nowell W R."/>
        </authorList>
    </citation>
    <scope>NUCLEOTIDE SEQUENCE</scope>
</reference>